<comment type="caution">
    <text evidence="1">The sequence shown here is derived from an EMBL/GenBank/DDBJ whole genome shotgun (WGS) entry which is preliminary data.</text>
</comment>
<protein>
    <submittedName>
        <fullName evidence="1">Uncharacterized protein</fullName>
    </submittedName>
</protein>
<name>J9H3Z7_9ZZZZ</name>
<dbReference type="AlphaFoldDB" id="J9H3Z7"/>
<accession>J9H3Z7</accession>
<reference evidence="1" key="1">
    <citation type="journal article" date="2012" name="PLoS ONE">
        <title>Gene sets for utilization of primary and secondary nutrition supplies in the distal gut of endangered iberian lynx.</title>
        <authorList>
            <person name="Alcaide M."/>
            <person name="Messina E."/>
            <person name="Richter M."/>
            <person name="Bargiela R."/>
            <person name="Peplies J."/>
            <person name="Huws S.A."/>
            <person name="Newbold C.J."/>
            <person name="Golyshin P.N."/>
            <person name="Simon M.A."/>
            <person name="Lopez G."/>
            <person name="Yakimov M.M."/>
            <person name="Ferrer M."/>
        </authorList>
    </citation>
    <scope>NUCLEOTIDE SEQUENCE</scope>
</reference>
<sequence>MLLTDTTDRTNPIFRNIFKCGTWRNATIWITYFRVIYPITRNATIFIHIL</sequence>
<proteinExistence type="predicted"/>
<evidence type="ECO:0000313" key="1">
    <source>
        <dbReference type="EMBL" id="EJX08440.1"/>
    </source>
</evidence>
<organism evidence="1">
    <name type="scientific">gut metagenome</name>
    <dbReference type="NCBI Taxonomy" id="749906"/>
    <lineage>
        <taxon>unclassified sequences</taxon>
        <taxon>metagenomes</taxon>
        <taxon>organismal metagenomes</taxon>
    </lineage>
</organism>
<dbReference type="EMBL" id="AMCI01000623">
    <property type="protein sequence ID" value="EJX08440.1"/>
    <property type="molecule type" value="Genomic_DNA"/>
</dbReference>
<gene>
    <name evidence="1" type="ORF">EVA_03449</name>
</gene>